<proteinExistence type="predicted"/>
<sequence length="255" mass="28071">MSDLALDTQALLGHLVTASQVFAALDLALSKTAVSITLYRFALRKWQKGLIIGLTVPVDIIMGLAAVFMLIMCRKSQEDRRLIILYPIGWSAATDFIHAFLAWPMAWSLHMNTNMKLGQAVCMSLGIFSGITALFKTSFMARIGPLDTPADYIIWNSAESAVIIAAASILFCRQAISEDGIMLTSEATVLWDPESEGDREIEAGLEYAWSVTVSSPASEVYERQICTVRHWGAWGQGTGYTRSSVGCSRQTDYNR</sequence>
<feature type="transmembrane region" description="Helical" evidence="1">
    <location>
        <begin position="47"/>
        <end position="71"/>
    </location>
</feature>
<dbReference type="PANTHER" id="PTHR33048">
    <property type="entry name" value="PTH11-LIKE INTEGRAL MEMBRANE PROTEIN (AFU_ORTHOLOGUE AFUA_5G11245)"/>
    <property type="match status" value="1"/>
</dbReference>
<keyword evidence="1" id="KW-1133">Transmembrane helix</keyword>
<feature type="transmembrane region" description="Helical" evidence="1">
    <location>
        <begin position="83"/>
        <end position="105"/>
    </location>
</feature>
<name>A0AAJ0MBC6_9PEZI</name>
<organism evidence="2 3">
    <name type="scientific">Lasiosphaeria hispida</name>
    <dbReference type="NCBI Taxonomy" id="260671"/>
    <lineage>
        <taxon>Eukaryota</taxon>
        <taxon>Fungi</taxon>
        <taxon>Dikarya</taxon>
        <taxon>Ascomycota</taxon>
        <taxon>Pezizomycotina</taxon>
        <taxon>Sordariomycetes</taxon>
        <taxon>Sordariomycetidae</taxon>
        <taxon>Sordariales</taxon>
        <taxon>Lasiosphaeriaceae</taxon>
        <taxon>Lasiosphaeria</taxon>
    </lineage>
</organism>
<accession>A0AAJ0MBC6</accession>
<keyword evidence="1" id="KW-0812">Transmembrane</keyword>
<dbReference type="EMBL" id="JAUIQD010000006">
    <property type="protein sequence ID" value="KAK3347027.1"/>
    <property type="molecule type" value="Genomic_DNA"/>
</dbReference>
<comment type="caution">
    <text evidence="2">The sequence shown here is derived from an EMBL/GenBank/DDBJ whole genome shotgun (WGS) entry which is preliminary data.</text>
</comment>
<dbReference type="Proteomes" id="UP001275084">
    <property type="component" value="Unassembled WGS sequence"/>
</dbReference>
<dbReference type="InterPro" id="IPR052337">
    <property type="entry name" value="SAT4-like"/>
</dbReference>
<reference evidence="2" key="2">
    <citation type="submission" date="2023-06" db="EMBL/GenBank/DDBJ databases">
        <authorList>
            <consortium name="Lawrence Berkeley National Laboratory"/>
            <person name="Haridas S."/>
            <person name="Hensen N."/>
            <person name="Bonometti L."/>
            <person name="Westerberg I."/>
            <person name="Brannstrom I.O."/>
            <person name="Guillou S."/>
            <person name="Cros-Aarteil S."/>
            <person name="Calhoun S."/>
            <person name="Kuo A."/>
            <person name="Mondo S."/>
            <person name="Pangilinan J."/>
            <person name="Riley R."/>
            <person name="Labutti K."/>
            <person name="Andreopoulos B."/>
            <person name="Lipzen A."/>
            <person name="Chen C."/>
            <person name="Yanf M."/>
            <person name="Daum C."/>
            <person name="Ng V."/>
            <person name="Clum A."/>
            <person name="Steindorff A."/>
            <person name="Ohm R."/>
            <person name="Martin F."/>
            <person name="Silar P."/>
            <person name="Natvig D."/>
            <person name="Lalanne C."/>
            <person name="Gautier V."/>
            <person name="Ament-Velasquez S.L."/>
            <person name="Kruys A."/>
            <person name="Hutchinson M.I."/>
            <person name="Powell A.J."/>
            <person name="Barry K."/>
            <person name="Miller A.N."/>
            <person name="Grigoriev I.V."/>
            <person name="Debuchy R."/>
            <person name="Gladieux P."/>
            <person name="Thoren M.H."/>
            <person name="Johannesson H."/>
        </authorList>
    </citation>
    <scope>NUCLEOTIDE SEQUENCE</scope>
    <source>
        <strain evidence="2">CBS 955.72</strain>
    </source>
</reference>
<keyword evidence="1" id="KW-0472">Membrane</keyword>
<feature type="transmembrane region" description="Helical" evidence="1">
    <location>
        <begin position="117"/>
        <end position="135"/>
    </location>
</feature>
<evidence type="ECO:0008006" key="4">
    <source>
        <dbReference type="Google" id="ProtNLM"/>
    </source>
</evidence>
<gene>
    <name evidence="2" type="ORF">B0T25DRAFT_613834</name>
</gene>
<evidence type="ECO:0000313" key="3">
    <source>
        <dbReference type="Proteomes" id="UP001275084"/>
    </source>
</evidence>
<evidence type="ECO:0000256" key="1">
    <source>
        <dbReference type="SAM" id="Phobius"/>
    </source>
</evidence>
<reference evidence="2" key="1">
    <citation type="journal article" date="2023" name="Mol. Phylogenet. Evol.">
        <title>Genome-scale phylogeny and comparative genomics of the fungal order Sordariales.</title>
        <authorList>
            <person name="Hensen N."/>
            <person name="Bonometti L."/>
            <person name="Westerberg I."/>
            <person name="Brannstrom I.O."/>
            <person name="Guillou S."/>
            <person name="Cros-Aarteil S."/>
            <person name="Calhoun S."/>
            <person name="Haridas S."/>
            <person name="Kuo A."/>
            <person name="Mondo S."/>
            <person name="Pangilinan J."/>
            <person name="Riley R."/>
            <person name="LaButti K."/>
            <person name="Andreopoulos B."/>
            <person name="Lipzen A."/>
            <person name="Chen C."/>
            <person name="Yan M."/>
            <person name="Daum C."/>
            <person name="Ng V."/>
            <person name="Clum A."/>
            <person name="Steindorff A."/>
            <person name="Ohm R.A."/>
            <person name="Martin F."/>
            <person name="Silar P."/>
            <person name="Natvig D.O."/>
            <person name="Lalanne C."/>
            <person name="Gautier V."/>
            <person name="Ament-Velasquez S.L."/>
            <person name="Kruys A."/>
            <person name="Hutchinson M.I."/>
            <person name="Powell A.J."/>
            <person name="Barry K."/>
            <person name="Miller A.N."/>
            <person name="Grigoriev I.V."/>
            <person name="Debuchy R."/>
            <person name="Gladieux P."/>
            <person name="Hiltunen Thoren M."/>
            <person name="Johannesson H."/>
        </authorList>
    </citation>
    <scope>NUCLEOTIDE SEQUENCE</scope>
    <source>
        <strain evidence="2">CBS 955.72</strain>
    </source>
</reference>
<protein>
    <recommendedName>
        <fullName evidence="4">Integral membrane protein</fullName>
    </recommendedName>
</protein>
<dbReference type="AlphaFoldDB" id="A0AAJ0MBC6"/>
<dbReference type="PANTHER" id="PTHR33048:SF42">
    <property type="entry name" value="INTEGRAL MEMBRANE PROTEIN"/>
    <property type="match status" value="1"/>
</dbReference>
<keyword evidence="3" id="KW-1185">Reference proteome</keyword>
<evidence type="ECO:0000313" key="2">
    <source>
        <dbReference type="EMBL" id="KAK3347027.1"/>
    </source>
</evidence>